<protein>
    <recommendedName>
        <fullName evidence="1">E3 ubiquitin-protein ligase listerin</fullName>
        <ecNumber evidence="1">2.3.2.27</ecNumber>
    </recommendedName>
    <alternativeName>
        <fullName evidence="1">RING-type E3 ubiquitin transferase listerin</fullName>
    </alternativeName>
</protein>
<name>J4H4J7_9APHY</name>
<keyword evidence="1" id="KW-0479">Metal-binding</keyword>
<dbReference type="GO" id="GO:0061630">
    <property type="term" value="F:ubiquitin protein ligase activity"/>
    <property type="evidence" value="ECO:0007669"/>
    <property type="project" value="UniProtKB-UniRule"/>
</dbReference>
<comment type="function">
    <text evidence="1">E3 ubiquitin-protein ligase. Component of the ribosome quality control complex (RQC), a ribosome-associated complex that mediates ubiquitination and extraction of incompletely synthesized nascent chains for proteasomal degradation.</text>
</comment>
<gene>
    <name evidence="6" type="ORF">FIBRA_07316</name>
</gene>
<comment type="catalytic activity">
    <reaction evidence="1">
        <text>S-ubiquitinyl-[E2 ubiquitin-conjugating enzyme]-L-cysteine + [acceptor protein]-L-lysine = [E2 ubiquitin-conjugating enzyme]-L-cysteine + N(6)-ubiquitinyl-[acceptor protein]-L-lysine.</text>
        <dbReference type="EC" id="2.3.2.27"/>
    </reaction>
</comment>
<dbReference type="EMBL" id="HE797179">
    <property type="protein sequence ID" value="CCM05109.1"/>
    <property type="molecule type" value="Genomic_DNA"/>
</dbReference>
<dbReference type="OrthoDB" id="6108at2759"/>
<accession>J4H4J7</accession>
<keyword evidence="1" id="KW-0862">Zinc</keyword>
<sequence length="1776" mass="198098">MVKGKSSASSGTRKKHAKKAAAASSLPDEPTVPKEKKLKGKDKRNKEPKKKVYIPPVKPAPVQPDPLDTLGIAQRLPPELLIALRRLAKKDSITKRRALEELQAAWVDKARGENSDSIVLSYLADAVPVWLHHVPALFLHPSRRIRLLAVGLHLSLLRLQNTVTDQLFYFLREVATSDQAEYIIGAWCLAAHDIDRPVAAIARESWTHSVAFSPGSKIALDRTLLSSLWEFVQRTALDPNGIYLYVNPPQPVAAPPLSQKKSARPPPGRKEEETNTRTKTEEDEEDEQDRWARLRIGALGSAEWLLSKQSESTLADRIGEHLALFSNHALWSALYHGHTPPFVPVDSFGHSQPGVRKAAWSLIQTIVKTCKAHLNVLLPVLSRAILRSAWVEPDSIVRGSMWQPLLMFLKEFPNAWEIEATSDNEIEEEDSDDEDEDEDRISHVRIATGHSPSSGPTQAYLEFLQFLQLGCSGSPLQGYPAVLVIISTIPSKILGTLPFTDFFTSFWAALDGRALSSLDRNAASAAFLSSLLECIVFLARRVLKTVPEGEPQLLSHPTAEGTDGADLNVHMDIVRTLVNEQVAHVWDELISRRLKVNDETASSLIMRSLTLLYQLESKLFEGAWAALMSGIRDKATGEDVTMPPLVPVLLKACQDHFEPGSQPAILAKAVIGEVVKAAVQQCEGVLDIEQPFASERISGLVAILDRFGSSLFRDPGVAKVIDGAMRMHTKQLLSISPRLLLLYFWNRQDTALCLKLWQEVLRAITIRASEVGTTLVALLDAADQKLLPSYLIPRDADLDDLAADILADASSKPQQAAEVNIIRRLLRSPEHFISQGCHENLVKGVCSGFAARVPDALYNESFPLDILEVRLDLIEMLFEHQPLYLMSPSISLSVLPEMFFFAYFLPEIRSIDDRPLATARRLWETWMGKLSQRTQTTIQLTLRQRLDLLVLDCSAYPTPEQIIRVVSRKYTCFDVDTLAVLPSKRSLDIMLDELPSHPSDACLAVLDPLVPPSSLYEQSPPPPQPHCRLGLSSYARAIHALLLYFSEERHAAKENAWTLRHFLVLSLYAEELIRIPTSRSPLFAHYIQKPVLVDIVTKVQQMTAYLLSSAQDEAWHAAVVSAISADKADSSPDDVGRLIFDLISLGKKNDTIRESRVLHIILQHTLSGASKSESEQWLRLVRKLEKPAPHMALAIIYSVTRYAPEPPLMDRYRNELAAGLLGVPAYKANKDGLWLLLRLTASAPDPESDVVFLPQLRAVNLMKICQQWVASDEDLDEEVESEMTHVFLHLAPILQNVPGAHWDFIFDVMENNLENSSLSDSSTFVTLSRTLRLYIAIEDLASTNKALRAAWQPRETACMTRIRDLATIQLDSGDASEPLSVCRELVLQIVQDLPDTLMNETTLAKMCHIITDSSLDVQKMAYQFLHEAARKYTENMVIEAAVESEVPMTPKLPIELVHILQRNLNFDDPLELASQNPSSYFLVWMLLFDLFSNASLKVKSGYTDQLRDLGLVSEHLLPNLFSALGLYEGILKAFKLDIWDIESFYLDSYSADSGMSLRLLAAHVYYRALLTVPSLVRGWLSECRDRQLSGAVTAYTANHFSPMIIKTELTQVKSPVATVELLDENVTIKVASAINAVTASYAVDEYQLELTVKLPSDYPLHGIEMHDKRVGVPEDRWRAWVLGVQQILLFRSGSIADGLSFFKKNVSSHFEGLAACAICYSIISATDSSLPRKPCKTCKNRFHAGCLFKQPLLELPSVPVGLYLTARRSVVLITKL</sequence>
<dbReference type="Gene3D" id="3.30.40.10">
    <property type="entry name" value="Zinc/RING finger domain, C3HC4 (zinc finger)"/>
    <property type="match status" value="1"/>
</dbReference>
<keyword evidence="1" id="KW-0808">Transferase</keyword>
<comment type="similarity">
    <text evidence="1">Belongs to the LTN1 family.</text>
</comment>
<dbReference type="GO" id="GO:0005829">
    <property type="term" value="C:cytosol"/>
    <property type="evidence" value="ECO:0007669"/>
    <property type="project" value="UniProtKB-UniRule"/>
</dbReference>
<feature type="compositionally biased region" description="Basic and acidic residues" evidence="2">
    <location>
        <begin position="268"/>
        <end position="280"/>
    </location>
</feature>
<evidence type="ECO:0000256" key="1">
    <source>
        <dbReference type="RuleBase" id="RU367090"/>
    </source>
</evidence>
<dbReference type="GO" id="GO:0016567">
    <property type="term" value="P:protein ubiquitination"/>
    <property type="evidence" value="ECO:0007669"/>
    <property type="project" value="UniProtKB-UniPathway"/>
</dbReference>
<comment type="subunit">
    <text evidence="1">Component of the ribosome quality control complex (RQC).</text>
</comment>
<dbReference type="STRING" id="599839.J4H4J7"/>
<feature type="compositionally biased region" description="Basic residues" evidence="2">
    <location>
        <begin position="36"/>
        <end position="52"/>
    </location>
</feature>
<dbReference type="SUPFAM" id="SSF48371">
    <property type="entry name" value="ARM repeat"/>
    <property type="match status" value="1"/>
</dbReference>
<dbReference type="Pfam" id="PF22958">
    <property type="entry name" value="Ltn1_1st"/>
    <property type="match status" value="2"/>
</dbReference>
<dbReference type="RefSeq" id="XP_012184392.1">
    <property type="nucleotide sequence ID" value="XM_012329002.1"/>
</dbReference>
<evidence type="ECO:0000259" key="5">
    <source>
        <dbReference type="Pfam" id="PF23009"/>
    </source>
</evidence>
<evidence type="ECO:0000313" key="6">
    <source>
        <dbReference type="EMBL" id="CCM05109.1"/>
    </source>
</evidence>
<dbReference type="GO" id="GO:1990116">
    <property type="term" value="P:ribosome-associated ubiquitin-dependent protein catabolic process"/>
    <property type="evidence" value="ECO:0007669"/>
    <property type="project" value="UniProtKB-UniRule"/>
</dbReference>
<dbReference type="Pfam" id="PF22999">
    <property type="entry name" value="LTN1_E3_ligase_6th"/>
    <property type="match status" value="1"/>
</dbReference>
<dbReference type="InterPro" id="IPR054478">
    <property type="entry name" value="LTN1_UBC"/>
</dbReference>
<dbReference type="PANTHER" id="PTHR12389:SF0">
    <property type="entry name" value="E3 UBIQUITIN-PROTEIN LIGASE LISTERIN"/>
    <property type="match status" value="1"/>
</dbReference>
<dbReference type="InterPro" id="IPR016024">
    <property type="entry name" value="ARM-type_fold"/>
</dbReference>
<dbReference type="GO" id="GO:0043023">
    <property type="term" value="F:ribosomal large subunit binding"/>
    <property type="evidence" value="ECO:0007669"/>
    <property type="project" value="TreeGrafter"/>
</dbReference>
<keyword evidence="1" id="KW-0833">Ubl conjugation pathway</keyword>
<feature type="domain" description="E3 ubiquitin-protein ligase listerin N-terminal" evidence="3">
    <location>
        <begin position="283"/>
        <end position="418"/>
    </location>
</feature>
<dbReference type="InterPro" id="IPR054476">
    <property type="entry name" value="Ltn1_N"/>
</dbReference>
<reference evidence="6 7" key="1">
    <citation type="journal article" date="2012" name="Appl. Environ. Microbiol.">
        <title>Short-read sequencing for genomic analysis of the brown rot fungus Fibroporia radiculosa.</title>
        <authorList>
            <person name="Tang J.D."/>
            <person name="Perkins A.D."/>
            <person name="Sonstegard T.S."/>
            <person name="Schroeder S.G."/>
            <person name="Burgess S.C."/>
            <person name="Diehl S.V."/>
        </authorList>
    </citation>
    <scope>NUCLEOTIDE SEQUENCE [LARGE SCALE GENOMIC DNA]</scope>
    <source>
        <strain evidence="6 7">TFFH 294</strain>
    </source>
</reference>
<dbReference type="GO" id="GO:0072344">
    <property type="term" value="P:rescue of stalled ribosome"/>
    <property type="evidence" value="ECO:0007669"/>
    <property type="project" value="UniProtKB-UniRule"/>
</dbReference>
<dbReference type="EC" id="2.3.2.27" evidence="1"/>
<dbReference type="InParanoid" id="J4H4J7"/>
<evidence type="ECO:0000256" key="2">
    <source>
        <dbReference type="SAM" id="MobiDB-lite"/>
    </source>
</evidence>
<keyword evidence="7" id="KW-1185">Reference proteome</keyword>
<feature type="region of interest" description="Disordered" evidence="2">
    <location>
        <begin position="1"/>
        <end position="60"/>
    </location>
</feature>
<dbReference type="HOGENOM" id="CLU_000945_0_0_1"/>
<dbReference type="GO" id="GO:1990112">
    <property type="term" value="C:RQC complex"/>
    <property type="evidence" value="ECO:0007669"/>
    <property type="project" value="UniProtKB-UniRule"/>
</dbReference>
<dbReference type="InterPro" id="IPR039795">
    <property type="entry name" value="LTN1/Rkr1"/>
</dbReference>
<feature type="domain" description="E3 ubiquitin-protein ligase listerin HEAT repeat region" evidence="4">
    <location>
        <begin position="1398"/>
        <end position="1613"/>
    </location>
</feature>
<dbReference type="UniPathway" id="UPA00143"/>
<feature type="compositionally biased region" description="Polar residues" evidence="2">
    <location>
        <begin position="1"/>
        <end position="11"/>
    </location>
</feature>
<dbReference type="InterPro" id="IPR013083">
    <property type="entry name" value="Znf_RING/FYVE/PHD"/>
</dbReference>
<feature type="domain" description="E3 ubiquitin-protein ligase listerin N-terminal" evidence="3">
    <location>
        <begin position="79"/>
        <end position="217"/>
    </location>
</feature>
<dbReference type="Pfam" id="PF23009">
    <property type="entry name" value="UBC_like"/>
    <property type="match status" value="1"/>
</dbReference>
<comment type="pathway">
    <text evidence="1">Protein modification; protein ubiquitination.</text>
</comment>
<proteinExistence type="inferred from homology"/>
<dbReference type="GeneID" id="24100020"/>
<dbReference type="InterPro" id="IPR054477">
    <property type="entry name" value="LTN1_E3_ligase_6th"/>
</dbReference>
<dbReference type="PANTHER" id="PTHR12389">
    <property type="entry name" value="ZINC FINGER PROTEIN 294"/>
    <property type="match status" value="1"/>
</dbReference>
<evidence type="ECO:0000259" key="4">
    <source>
        <dbReference type="Pfam" id="PF22999"/>
    </source>
</evidence>
<feature type="region of interest" description="Disordered" evidence="2">
    <location>
        <begin position="254"/>
        <end position="289"/>
    </location>
</feature>
<evidence type="ECO:0000313" key="7">
    <source>
        <dbReference type="Proteomes" id="UP000006352"/>
    </source>
</evidence>
<organism evidence="6 7">
    <name type="scientific">Fibroporia radiculosa</name>
    <dbReference type="NCBI Taxonomy" id="599839"/>
    <lineage>
        <taxon>Eukaryota</taxon>
        <taxon>Fungi</taxon>
        <taxon>Dikarya</taxon>
        <taxon>Basidiomycota</taxon>
        <taxon>Agaricomycotina</taxon>
        <taxon>Agaricomycetes</taxon>
        <taxon>Polyporales</taxon>
        <taxon>Fibroporiaceae</taxon>
        <taxon>Fibroporia</taxon>
    </lineage>
</organism>
<evidence type="ECO:0000259" key="3">
    <source>
        <dbReference type="Pfam" id="PF22958"/>
    </source>
</evidence>
<feature type="domain" description="E3 ubiquitin-protein ligase listerin ubiquitin conjugating" evidence="5">
    <location>
        <begin position="1627"/>
        <end position="1707"/>
    </location>
</feature>
<dbReference type="GO" id="GO:0008270">
    <property type="term" value="F:zinc ion binding"/>
    <property type="evidence" value="ECO:0007669"/>
    <property type="project" value="UniProtKB-KW"/>
</dbReference>
<dbReference type="Proteomes" id="UP000006352">
    <property type="component" value="Unassembled WGS sequence"/>
</dbReference>
<keyword evidence="1" id="KW-0863">Zinc-finger</keyword>